<dbReference type="InterPro" id="IPR029058">
    <property type="entry name" value="AB_hydrolase_fold"/>
</dbReference>
<dbReference type="Gene3D" id="3.40.50.1820">
    <property type="entry name" value="alpha/beta hydrolase"/>
    <property type="match status" value="1"/>
</dbReference>
<accession>A0ABX7MPU6</accession>
<reference evidence="1 2" key="1">
    <citation type="submission" date="2021-03" db="EMBL/GenBank/DDBJ databases">
        <title>Genome sequencing of Marinobacter sp. LPB0319.</title>
        <authorList>
            <person name="Kim J."/>
        </authorList>
    </citation>
    <scope>NUCLEOTIDE SEQUENCE [LARGE SCALE GENOMIC DNA]</scope>
    <source>
        <strain evidence="1 2">LPB0319</strain>
    </source>
</reference>
<evidence type="ECO:0000313" key="1">
    <source>
        <dbReference type="EMBL" id="QSP94318.1"/>
    </source>
</evidence>
<dbReference type="GO" id="GO:0016787">
    <property type="term" value="F:hydrolase activity"/>
    <property type="evidence" value="ECO:0007669"/>
    <property type="project" value="UniProtKB-KW"/>
</dbReference>
<dbReference type="EMBL" id="CP071247">
    <property type="protein sequence ID" value="QSP94318.1"/>
    <property type="molecule type" value="Genomic_DNA"/>
</dbReference>
<dbReference type="PANTHER" id="PTHR43689:SF8">
    <property type="entry name" value="ALPHA_BETA-HYDROLASES SUPERFAMILY PROTEIN"/>
    <property type="match status" value="1"/>
</dbReference>
<keyword evidence="1" id="KW-0378">Hydrolase</keyword>
<proteinExistence type="predicted"/>
<name>A0ABX7MPU6_9GAMM</name>
<dbReference type="RefSeq" id="WP_206643539.1">
    <property type="nucleotide sequence ID" value="NZ_CP071247.1"/>
</dbReference>
<dbReference type="SUPFAM" id="SSF53474">
    <property type="entry name" value="alpha/beta-Hydrolases"/>
    <property type="match status" value="1"/>
</dbReference>
<gene>
    <name evidence="1" type="ORF">LPB19_14200</name>
</gene>
<protein>
    <submittedName>
        <fullName evidence="1">Alpha/beta hydrolase</fullName>
    </submittedName>
</protein>
<sequence length="299" mass="32455">MKIHLGNLSEFAHGSVRHPPKLKDIQHDALAFGLEFYAKVSTDGAQRLIEKMAFTPHRPTLPIPFEDLLDDADSHTQLHYGNNILPVYCWGDGPTIVGVHGWSGSGIQFGAYVEPLVEAGYRVALYDAPAHGRAQGSHTDLCEMTEVLTKVGHHLGSVYGIIAHSTGCIAAGRALVDGLEADRVAMLAPPATYSDVVDQFGAELGLSDTALASHRQHLEERLGEDVWNRLALHDLASDLEQPGLVVVAEDDQTVPASHSHLVHRNWTESQLLKTQGLGHNDLIGHPDVVQAVTRHMTGQ</sequence>
<dbReference type="PANTHER" id="PTHR43689">
    <property type="entry name" value="HYDROLASE"/>
    <property type="match status" value="1"/>
</dbReference>
<dbReference type="Proteomes" id="UP000663555">
    <property type="component" value="Chromosome"/>
</dbReference>
<keyword evidence="2" id="KW-1185">Reference proteome</keyword>
<organism evidence="1 2">
    <name type="scientific">Marinobacter salinisoli</name>
    <dbReference type="NCBI Taxonomy" id="2769486"/>
    <lineage>
        <taxon>Bacteria</taxon>
        <taxon>Pseudomonadati</taxon>
        <taxon>Pseudomonadota</taxon>
        <taxon>Gammaproteobacteria</taxon>
        <taxon>Pseudomonadales</taxon>
        <taxon>Marinobacteraceae</taxon>
        <taxon>Marinobacter</taxon>
    </lineage>
</organism>
<evidence type="ECO:0000313" key="2">
    <source>
        <dbReference type="Proteomes" id="UP000663555"/>
    </source>
</evidence>